<keyword evidence="4" id="KW-0210">Decarboxylase</keyword>
<sequence length="744" mass="82738">MATTASNHDGGCAVDIRVFLLTLVLSIFAAFFAGVSCVPPLFVVASLSSLADKTNDVSRKLVPPSASPSDLSSSNFLSSLDHSPSGQHVLVDIQGIEAAFLDSEERLAAAMVQTVEEAGLTMLSYHCHKLDPAGISCVGVLLESHISFHTWPEEGVITLDLFTCGANPLLPVIPVIERLFGIGETINTRWAHELRGFRSMEEKKKNYLDSFSDLSLWILSPIEIHKKQMIYSNLTRYQRVDIWDLTEPENEPTYYDGLKHNLKDGDPRWKDRDYYTPDRALFLDGVLQSLYSHASDYHEALVHPAMFAHPSPVHVGIIGGGEGATLREVLKHKTVDHVTMIEIDSELIQIARDYLPEMSDCGNLVGRAENCFDDEIVEMIVNENGVQWFVDRYSPGATKTAHHGAFDVIIIDALDPEDDVPFTTDLYVDDVFVSSIMKSLSYDGVIMIQIGTAPELLDPKADIGIYQIREKLLNLFEDHPDVAAMHVYEEPRSGYLEPHAFMVVCKHVSCRSRWYARSDAIDYEIFDRTIKTKSGEGALKYFDGITQHSYQSPPMSWEAVYCRREPTPSECAYRSLDFTKDTYEIDLKDESKSSFKVELAATDAGVVTRSSVFAAIDIPKGSFIMPGDSAKSLTVSVQNIEDIKKRAENGVAGFEDFVGYLENHANPARTEGSDISFVEVGGTTLIRVVDEESDANVGRWAPAHPSGKRPAYSPVYDRHRVSFDVFLVATQDIQAGAELLRFHS</sequence>
<dbReference type="OrthoDB" id="38125at2759"/>
<evidence type="ECO:0000313" key="15">
    <source>
        <dbReference type="Proteomes" id="UP001153069"/>
    </source>
</evidence>
<dbReference type="NCBIfam" id="TIGR03330">
    <property type="entry name" value="SAM_DCase_Bsu"/>
    <property type="match status" value="1"/>
</dbReference>
<name>A0A9N8EQP5_9STRA</name>
<keyword evidence="9" id="KW-0704">Schiff base</keyword>
<evidence type="ECO:0000256" key="11">
    <source>
        <dbReference type="PROSITE-ProRule" id="PRU00354"/>
    </source>
</evidence>
<gene>
    <name evidence="14" type="ORF">SEMRO_1358_G265890.1</name>
</gene>
<protein>
    <submittedName>
        <fullName evidence="14">Polyamine aminopropyltransferase</fullName>
    </submittedName>
</protein>
<keyword evidence="5" id="KW-0068">Autocatalytic cleavage</keyword>
<dbReference type="Pfam" id="PF02675">
    <property type="entry name" value="AdoMet_dc"/>
    <property type="match status" value="1"/>
</dbReference>
<dbReference type="GO" id="GO:0008295">
    <property type="term" value="P:spermidine biosynthetic process"/>
    <property type="evidence" value="ECO:0007669"/>
    <property type="project" value="InterPro"/>
</dbReference>
<proteinExistence type="inferred from homology"/>
<dbReference type="SUPFAM" id="SSF56276">
    <property type="entry name" value="S-adenosylmethionine decarboxylase"/>
    <property type="match status" value="1"/>
</dbReference>
<keyword evidence="12" id="KW-1133">Transmembrane helix</keyword>
<keyword evidence="12" id="KW-0812">Transmembrane</keyword>
<evidence type="ECO:0000313" key="14">
    <source>
        <dbReference type="EMBL" id="CAB9522935.1"/>
    </source>
</evidence>
<dbReference type="AlphaFoldDB" id="A0A9N8EQP5"/>
<comment type="caution">
    <text evidence="14">The sequence shown here is derived from an EMBL/GenBank/DDBJ whole genome shotgun (WGS) entry which is preliminary data.</text>
</comment>
<accession>A0A9N8EQP5</accession>
<dbReference type="InterPro" id="IPR029063">
    <property type="entry name" value="SAM-dependent_MTases_sf"/>
</dbReference>
<dbReference type="InterPro" id="IPR003826">
    <property type="entry name" value="AdoMetDC_fam_prok"/>
</dbReference>
<dbReference type="EMBL" id="CAICTM010001356">
    <property type="protein sequence ID" value="CAB9522935.1"/>
    <property type="molecule type" value="Genomic_DNA"/>
</dbReference>
<keyword evidence="12" id="KW-0472">Membrane</keyword>
<reference evidence="14" key="1">
    <citation type="submission" date="2020-06" db="EMBL/GenBank/DDBJ databases">
        <authorList>
            <consortium name="Plant Systems Biology data submission"/>
        </authorList>
    </citation>
    <scope>NUCLEOTIDE SEQUENCE</scope>
    <source>
        <strain evidence="14">D6</strain>
    </source>
</reference>
<keyword evidence="6 11" id="KW-0620">Polyamine biosynthesis</keyword>
<dbReference type="PANTHER" id="PTHR11558">
    <property type="entry name" value="SPERMIDINE/SPERMINE SYNTHASE"/>
    <property type="match status" value="1"/>
</dbReference>
<evidence type="ECO:0000256" key="3">
    <source>
        <dbReference type="ARBA" id="ARBA00022679"/>
    </source>
</evidence>
<keyword evidence="8" id="KW-0456">Lyase</keyword>
<keyword evidence="7" id="KW-0865">Zymogen</keyword>
<dbReference type="GO" id="GO:0016740">
    <property type="term" value="F:transferase activity"/>
    <property type="evidence" value="ECO:0007669"/>
    <property type="project" value="UniProtKB-UniRule"/>
</dbReference>
<dbReference type="Pfam" id="PF01564">
    <property type="entry name" value="Spermine_synth"/>
    <property type="match status" value="1"/>
</dbReference>
<dbReference type="InterPro" id="IPR016067">
    <property type="entry name" value="S-AdoMet_deCO2ase_core"/>
</dbReference>
<dbReference type="Gene3D" id="3.60.90.10">
    <property type="entry name" value="S-adenosylmethionine decarboxylase"/>
    <property type="match status" value="1"/>
</dbReference>
<dbReference type="PROSITE" id="PS51006">
    <property type="entry name" value="PABS_2"/>
    <property type="match status" value="1"/>
</dbReference>
<evidence type="ECO:0000256" key="4">
    <source>
        <dbReference type="ARBA" id="ARBA00022793"/>
    </source>
</evidence>
<dbReference type="SUPFAM" id="SSF53335">
    <property type="entry name" value="S-adenosyl-L-methionine-dependent methyltransferases"/>
    <property type="match status" value="1"/>
</dbReference>
<evidence type="ECO:0000256" key="1">
    <source>
        <dbReference type="ARBA" id="ARBA00001928"/>
    </source>
</evidence>
<evidence type="ECO:0000256" key="6">
    <source>
        <dbReference type="ARBA" id="ARBA00023115"/>
    </source>
</evidence>
<comment type="similarity">
    <text evidence="2">Belongs to the spermidine/spermine synthase family.</text>
</comment>
<dbReference type="InterPro" id="IPR017716">
    <property type="entry name" value="S-AdoMet_deCOase_pro-enz"/>
</dbReference>
<evidence type="ECO:0000256" key="9">
    <source>
        <dbReference type="ARBA" id="ARBA00023270"/>
    </source>
</evidence>
<evidence type="ECO:0000256" key="12">
    <source>
        <dbReference type="SAM" id="Phobius"/>
    </source>
</evidence>
<keyword evidence="3 11" id="KW-0808">Transferase</keyword>
<evidence type="ECO:0000256" key="7">
    <source>
        <dbReference type="ARBA" id="ARBA00023145"/>
    </source>
</evidence>
<feature type="transmembrane region" description="Helical" evidence="12">
    <location>
        <begin position="18"/>
        <end position="42"/>
    </location>
</feature>
<dbReference type="Proteomes" id="UP001153069">
    <property type="component" value="Unassembled WGS sequence"/>
</dbReference>
<dbReference type="HAMAP" id="MF_00198">
    <property type="entry name" value="Spermidine_synth"/>
    <property type="match status" value="1"/>
</dbReference>
<evidence type="ECO:0000256" key="10">
    <source>
        <dbReference type="ARBA" id="ARBA00023317"/>
    </source>
</evidence>
<evidence type="ECO:0000256" key="5">
    <source>
        <dbReference type="ARBA" id="ARBA00022813"/>
    </source>
</evidence>
<keyword evidence="15" id="KW-1185">Reference proteome</keyword>
<dbReference type="InterPro" id="IPR001045">
    <property type="entry name" value="Spermi_synthase"/>
</dbReference>
<evidence type="ECO:0000256" key="2">
    <source>
        <dbReference type="ARBA" id="ARBA00007867"/>
    </source>
</evidence>
<evidence type="ECO:0000256" key="8">
    <source>
        <dbReference type="ARBA" id="ARBA00023239"/>
    </source>
</evidence>
<dbReference type="PANTHER" id="PTHR11558:SF11">
    <property type="entry name" value="SPERMIDINE SYNTHASE"/>
    <property type="match status" value="1"/>
</dbReference>
<dbReference type="Gene3D" id="3.40.50.150">
    <property type="entry name" value="Vaccinia Virus protein VP39"/>
    <property type="match status" value="1"/>
</dbReference>
<keyword evidence="10" id="KW-0670">Pyruvate</keyword>
<dbReference type="GO" id="GO:0004014">
    <property type="term" value="F:adenosylmethionine decarboxylase activity"/>
    <property type="evidence" value="ECO:0007669"/>
    <property type="project" value="InterPro"/>
</dbReference>
<evidence type="ECO:0000259" key="13">
    <source>
        <dbReference type="PROSITE" id="PS51006"/>
    </source>
</evidence>
<dbReference type="InterPro" id="IPR030374">
    <property type="entry name" value="PABS"/>
</dbReference>
<organism evidence="14 15">
    <name type="scientific">Seminavis robusta</name>
    <dbReference type="NCBI Taxonomy" id="568900"/>
    <lineage>
        <taxon>Eukaryota</taxon>
        <taxon>Sar</taxon>
        <taxon>Stramenopiles</taxon>
        <taxon>Ochrophyta</taxon>
        <taxon>Bacillariophyta</taxon>
        <taxon>Bacillariophyceae</taxon>
        <taxon>Bacillariophycidae</taxon>
        <taxon>Naviculales</taxon>
        <taxon>Naviculaceae</taxon>
        <taxon>Seminavis</taxon>
    </lineage>
</organism>
<comment type="cofactor">
    <cofactor evidence="1">
        <name>pyruvate</name>
        <dbReference type="ChEBI" id="CHEBI:15361"/>
    </cofactor>
</comment>
<feature type="active site" description="Proton acceptor" evidence="11">
    <location>
        <position position="412"/>
    </location>
</feature>
<feature type="domain" description="PABS" evidence="13">
    <location>
        <begin position="205"/>
        <end position="506"/>
    </location>
</feature>